<proteinExistence type="predicted"/>
<feature type="region of interest" description="Disordered" evidence="1">
    <location>
        <begin position="1"/>
        <end position="36"/>
    </location>
</feature>
<gene>
    <name evidence="2" type="ORF">J5N97_012266</name>
</gene>
<feature type="compositionally biased region" description="Polar residues" evidence="1">
    <location>
        <begin position="13"/>
        <end position="29"/>
    </location>
</feature>
<accession>A0A9D5CPJ0</accession>
<reference evidence="2" key="1">
    <citation type="submission" date="2021-03" db="EMBL/GenBank/DDBJ databases">
        <authorList>
            <person name="Li Z."/>
            <person name="Yang C."/>
        </authorList>
    </citation>
    <scope>NUCLEOTIDE SEQUENCE</scope>
    <source>
        <strain evidence="2">Dzin_1.0</strain>
        <tissue evidence="2">Leaf</tissue>
    </source>
</reference>
<dbReference type="Proteomes" id="UP001085076">
    <property type="component" value="Miscellaneous, Linkage group lg03"/>
</dbReference>
<organism evidence="2 3">
    <name type="scientific">Dioscorea zingiberensis</name>
    <dbReference type="NCBI Taxonomy" id="325984"/>
    <lineage>
        <taxon>Eukaryota</taxon>
        <taxon>Viridiplantae</taxon>
        <taxon>Streptophyta</taxon>
        <taxon>Embryophyta</taxon>
        <taxon>Tracheophyta</taxon>
        <taxon>Spermatophyta</taxon>
        <taxon>Magnoliopsida</taxon>
        <taxon>Liliopsida</taxon>
        <taxon>Dioscoreales</taxon>
        <taxon>Dioscoreaceae</taxon>
        <taxon>Dioscorea</taxon>
    </lineage>
</organism>
<protein>
    <submittedName>
        <fullName evidence="2">Uncharacterized protein</fullName>
    </submittedName>
</protein>
<evidence type="ECO:0000313" key="2">
    <source>
        <dbReference type="EMBL" id="KAJ0976792.1"/>
    </source>
</evidence>
<feature type="compositionally biased region" description="Basic residues" evidence="1">
    <location>
        <begin position="1"/>
        <end position="10"/>
    </location>
</feature>
<evidence type="ECO:0000313" key="3">
    <source>
        <dbReference type="Proteomes" id="UP001085076"/>
    </source>
</evidence>
<evidence type="ECO:0000256" key="1">
    <source>
        <dbReference type="SAM" id="MobiDB-lite"/>
    </source>
</evidence>
<sequence>MHLHSLRRKPGVWSSSEGSKGNLMMSQPSDRNENKPAFISVSTTLISDSKENRPIVNSTDNQFADCLIGRDAIAQESVDPLESSKFLQSWDFRMCLLLSMRFSWRKTTKLGPG</sequence>
<dbReference type="EMBL" id="JAGGNH010000003">
    <property type="protein sequence ID" value="KAJ0976792.1"/>
    <property type="molecule type" value="Genomic_DNA"/>
</dbReference>
<dbReference type="OrthoDB" id="653151at2759"/>
<dbReference type="AlphaFoldDB" id="A0A9D5CPJ0"/>
<keyword evidence="3" id="KW-1185">Reference proteome</keyword>
<comment type="caution">
    <text evidence="2">The sequence shown here is derived from an EMBL/GenBank/DDBJ whole genome shotgun (WGS) entry which is preliminary data.</text>
</comment>
<reference evidence="2" key="2">
    <citation type="journal article" date="2022" name="Hortic Res">
        <title>The genome of Dioscorea zingiberensis sheds light on the biosynthesis, origin and evolution of the medicinally important diosgenin saponins.</title>
        <authorList>
            <person name="Li Y."/>
            <person name="Tan C."/>
            <person name="Li Z."/>
            <person name="Guo J."/>
            <person name="Li S."/>
            <person name="Chen X."/>
            <person name="Wang C."/>
            <person name="Dai X."/>
            <person name="Yang H."/>
            <person name="Song W."/>
            <person name="Hou L."/>
            <person name="Xu J."/>
            <person name="Tong Z."/>
            <person name="Xu A."/>
            <person name="Yuan X."/>
            <person name="Wang W."/>
            <person name="Yang Q."/>
            <person name="Chen L."/>
            <person name="Sun Z."/>
            <person name="Wang K."/>
            <person name="Pan B."/>
            <person name="Chen J."/>
            <person name="Bao Y."/>
            <person name="Liu F."/>
            <person name="Qi X."/>
            <person name="Gang D.R."/>
            <person name="Wen J."/>
            <person name="Li J."/>
        </authorList>
    </citation>
    <scope>NUCLEOTIDE SEQUENCE</scope>
    <source>
        <strain evidence="2">Dzin_1.0</strain>
    </source>
</reference>
<name>A0A9D5CPJ0_9LILI</name>